<evidence type="ECO:0000313" key="2">
    <source>
        <dbReference type="Proteomes" id="UP001621706"/>
    </source>
</evidence>
<dbReference type="RefSeq" id="WP_405344034.1">
    <property type="nucleotide sequence ID" value="NZ_JAZGZP010000001.1"/>
</dbReference>
<accession>A0ABW8P4M1</accession>
<proteinExistence type="predicted"/>
<protein>
    <submittedName>
        <fullName evidence="1">Uncharacterized protein</fullName>
    </submittedName>
</protein>
<keyword evidence="2" id="KW-1185">Reference proteome</keyword>
<gene>
    <name evidence="1" type="ORF">V3I07_01050</name>
</gene>
<dbReference type="Proteomes" id="UP001621706">
    <property type="component" value="Unassembled WGS sequence"/>
</dbReference>
<dbReference type="EMBL" id="JAZGZP010000001">
    <property type="protein sequence ID" value="MFK6999474.1"/>
    <property type="molecule type" value="Genomic_DNA"/>
</dbReference>
<evidence type="ECO:0000313" key="1">
    <source>
        <dbReference type="EMBL" id="MFK6999474.1"/>
    </source>
</evidence>
<comment type="caution">
    <text evidence="1">The sequence shown here is derived from an EMBL/GenBank/DDBJ whole genome shotgun (WGS) entry which is preliminary data.</text>
</comment>
<name>A0ABW8P4M1_9FLAO</name>
<sequence>MRKYFFYIVFFFLFNLSFSQIKKENNIVLFKEFSFEQWEINYPNYKKGKKYNTLYYKGTDFFPDYSFGKLYIYIYPQKKQFYTIYNEYFFNLKQKTPVKIVGKTFGWDMFLQTEMKIGWWYEYDESGKIIKKTDEDTKFGVFGYNELLKSLDNNKIINLKKGVEYVDGGKWNIRIQFFYTPTSTKKLWKVTLQTESVNDRTEFEKDFIKVYYFDGNTGEKINRIIDKVDYYKEIGFHL</sequence>
<organism evidence="1 2">
    <name type="scientific">Flavobacterium oreochromis</name>
    <dbReference type="NCBI Taxonomy" id="2906078"/>
    <lineage>
        <taxon>Bacteria</taxon>
        <taxon>Pseudomonadati</taxon>
        <taxon>Bacteroidota</taxon>
        <taxon>Flavobacteriia</taxon>
        <taxon>Flavobacteriales</taxon>
        <taxon>Flavobacteriaceae</taxon>
        <taxon>Flavobacterium</taxon>
    </lineage>
</organism>
<reference evidence="1 2" key="1">
    <citation type="submission" date="2024-02" db="EMBL/GenBank/DDBJ databases">
        <title>Comparative Genomic Analysis of Flavobacterium Species Causing Columnaris Disease of Freshwater Fish in Thailand: Insights into Virulence and Resistance Mechanisms.</title>
        <authorList>
            <person name="Nguyen D."/>
            <person name="Chokmangmeepisarn P."/>
            <person name="Khianchaikhan K."/>
            <person name="Morishita M."/>
            <person name="Bunnoy A."/>
            <person name="Rodkhum C."/>
        </authorList>
    </citation>
    <scope>NUCLEOTIDE SEQUENCE [LARGE SCALE GENOMIC DNA]</scope>
    <source>
        <strain evidence="1 2">CNRT2201</strain>
    </source>
</reference>